<dbReference type="GO" id="GO:0006886">
    <property type="term" value="P:intracellular protein transport"/>
    <property type="evidence" value="ECO:0007669"/>
    <property type="project" value="TreeGrafter"/>
</dbReference>
<keyword evidence="4" id="KW-0812">Transmembrane</keyword>
<reference evidence="8" key="2">
    <citation type="journal article" date="2012" name="G3 (Bethesda)">
        <title>Pichia sorbitophila, an interspecies yeast hybrid reveals early steps of genome resolution following polyploidization.</title>
        <authorList>
            <person name="Leh Louis V."/>
            <person name="Despons L."/>
            <person name="Friedrich A."/>
            <person name="Martin T."/>
            <person name="Durrens P."/>
            <person name="Casaregola S."/>
            <person name="Neuveglise C."/>
            <person name="Fairhead C."/>
            <person name="Marck C."/>
            <person name="Cruz J.A."/>
            <person name="Straub M.L."/>
            <person name="Kugler V."/>
            <person name="Sacerdot C."/>
            <person name="Uzunov Z."/>
            <person name="Thierry A."/>
            <person name="Weiss S."/>
            <person name="Bleykasten C."/>
            <person name="De Montigny J."/>
            <person name="Jacques N."/>
            <person name="Jung P."/>
            <person name="Lemaire M."/>
            <person name="Mallet S."/>
            <person name="Morel G."/>
            <person name="Richard G.F."/>
            <person name="Sarkar A."/>
            <person name="Savel G."/>
            <person name="Schacherer J."/>
            <person name="Seret M.L."/>
            <person name="Talla E."/>
            <person name="Samson G."/>
            <person name="Jubin C."/>
            <person name="Poulain J."/>
            <person name="Vacherie B."/>
            <person name="Barbe V."/>
            <person name="Pelletier E."/>
            <person name="Sherman D.J."/>
            <person name="Westhof E."/>
            <person name="Weissenbach J."/>
            <person name="Baret P.V."/>
            <person name="Wincker P."/>
            <person name="Gaillardin C."/>
            <person name="Dujon B."/>
            <person name="Souciet J.L."/>
        </authorList>
    </citation>
    <scope>NUCLEOTIDE SEQUENCE [LARGE SCALE GENOMIC DNA]</scope>
    <source>
        <strain evidence="8">ATCC MYA-4447 / BCRC 22081 / CBS 7064 / NBRC 10061 / NRRL Y-12695</strain>
    </source>
</reference>
<organism evidence="6 8">
    <name type="scientific">Pichia sorbitophila (strain ATCC MYA-4447 / BCRC 22081 / CBS 7064 / NBRC 10061 / NRRL Y-12695)</name>
    <name type="common">Hybrid yeast</name>
    <dbReference type="NCBI Taxonomy" id="559304"/>
    <lineage>
        <taxon>Eukaryota</taxon>
        <taxon>Fungi</taxon>
        <taxon>Dikarya</taxon>
        <taxon>Ascomycota</taxon>
        <taxon>Saccharomycotina</taxon>
        <taxon>Pichiomycetes</taxon>
        <taxon>Debaryomycetaceae</taxon>
        <taxon>Millerozyma</taxon>
    </lineage>
</organism>
<dbReference type="SUPFAM" id="SSF47661">
    <property type="entry name" value="t-snare proteins"/>
    <property type="match status" value="1"/>
</dbReference>
<dbReference type="EMBL" id="FO082048">
    <property type="protein sequence ID" value="CCE84595.1"/>
    <property type="molecule type" value="Genomic_DNA"/>
</dbReference>
<dbReference type="InterPro" id="IPR010989">
    <property type="entry name" value="SNARE"/>
</dbReference>
<dbReference type="OrthoDB" id="364348at2759"/>
<evidence type="ECO:0000313" key="8">
    <source>
        <dbReference type="Proteomes" id="UP000005222"/>
    </source>
</evidence>
<evidence type="ECO:0000313" key="6">
    <source>
        <dbReference type="EMBL" id="CCE83564.1"/>
    </source>
</evidence>
<dbReference type="EMBL" id="FO082049">
    <property type="protein sequence ID" value="CCE83564.1"/>
    <property type="molecule type" value="Genomic_DNA"/>
</dbReference>
<feature type="domain" description="T-SNARE coiled-coil homology" evidence="5">
    <location>
        <begin position="213"/>
        <end position="275"/>
    </location>
</feature>
<dbReference type="AlphaFoldDB" id="G8YAI1"/>
<dbReference type="HOGENOM" id="CLU_059257_2_0_1"/>
<dbReference type="InterPro" id="IPR006011">
    <property type="entry name" value="Syntaxin_N"/>
</dbReference>
<dbReference type="Pfam" id="PF05739">
    <property type="entry name" value="SNARE"/>
    <property type="match status" value="1"/>
</dbReference>
<dbReference type="GO" id="GO:0012505">
    <property type="term" value="C:endomembrane system"/>
    <property type="evidence" value="ECO:0007669"/>
    <property type="project" value="TreeGrafter"/>
</dbReference>
<gene>
    <name evidence="6" type="primary">Piso0_004144</name>
    <name evidence="6" type="ORF">GNLVRS01_PISO0K10416g</name>
    <name evidence="7" type="ORF">GNLVRS01_PISO0L10417g</name>
</gene>
<dbReference type="FunCoup" id="G8YAI1">
    <property type="interactions" value="130"/>
</dbReference>
<feature type="compositionally biased region" description="Low complexity" evidence="3">
    <location>
        <begin position="24"/>
        <end position="36"/>
    </location>
</feature>
<dbReference type="GO" id="GO:0000149">
    <property type="term" value="F:SNARE binding"/>
    <property type="evidence" value="ECO:0007669"/>
    <property type="project" value="TreeGrafter"/>
</dbReference>
<reference evidence="6" key="1">
    <citation type="submission" date="2011-10" db="EMBL/GenBank/DDBJ databases">
        <authorList>
            <person name="Genoscope - CEA"/>
        </authorList>
    </citation>
    <scope>NUCLEOTIDE SEQUENCE</scope>
</reference>
<feature type="transmembrane region" description="Helical" evidence="4">
    <location>
        <begin position="285"/>
        <end position="305"/>
    </location>
</feature>
<dbReference type="GO" id="GO:0048278">
    <property type="term" value="P:vesicle docking"/>
    <property type="evidence" value="ECO:0007669"/>
    <property type="project" value="TreeGrafter"/>
</dbReference>
<dbReference type="PANTHER" id="PTHR19957">
    <property type="entry name" value="SYNTAXIN"/>
    <property type="match status" value="1"/>
</dbReference>
<evidence type="ECO:0000256" key="3">
    <source>
        <dbReference type="SAM" id="MobiDB-lite"/>
    </source>
</evidence>
<dbReference type="SMART" id="SM00397">
    <property type="entry name" value="t_SNARE"/>
    <property type="match status" value="1"/>
</dbReference>
<feature type="region of interest" description="Disordered" evidence="3">
    <location>
        <begin position="17"/>
        <end position="37"/>
    </location>
</feature>
<keyword evidence="2" id="KW-0175">Coiled coil</keyword>
<dbReference type="Gene3D" id="1.20.58.70">
    <property type="match status" value="1"/>
</dbReference>
<accession>G8YAI1</accession>
<dbReference type="InterPro" id="IPR000727">
    <property type="entry name" value="T_SNARE_dom"/>
</dbReference>
<dbReference type="GO" id="GO:0005484">
    <property type="term" value="F:SNAP receptor activity"/>
    <property type="evidence" value="ECO:0007669"/>
    <property type="project" value="TreeGrafter"/>
</dbReference>
<dbReference type="Gene3D" id="1.20.5.110">
    <property type="match status" value="1"/>
</dbReference>
<name>G8YAI1_PICSO</name>
<dbReference type="eggNOG" id="KOG0811">
    <property type="taxonomic scope" value="Eukaryota"/>
</dbReference>
<dbReference type="STRING" id="559304.G8YAI1"/>
<dbReference type="InterPro" id="IPR045242">
    <property type="entry name" value="Syntaxin"/>
</dbReference>
<dbReference type="Proteomes" id="UP000005222">
    <property type="component" value="Chromosome K"/>
</dbReference>
<dbReference type="PROSITE" id="PS50192">
    <property type="entry name" value="T_SNARE"/>
    <property type="match status" value="1"/>
</dbReference>
<comment type="similarity">
    <text evidence="1">Belongs to the syntaxin family.</text>
</comment>
<dbReference type="Pfam" id="PF14523">
    <property type="entry name" value="Syntaxin_2"/>
    <property type="match status" value="1"/>
</dbReference>
<dbReference type="PANTHER" id="PTHR19957:SF418">
    <property type="entry name" value="SNAP RECEPTOR"/>
    <property type="match status" value="1"/>
</dbReference>
<evidence type="ECO:0000313" key="7">
    <source>
        <dbReference type="EMBL" id="CCE84595.1"/>
    </source>
</evidence>
<feature type="coiled-coil region" evidence="2">
    <location>
        <begin position="78"/>
        <end position="105"/>
    </location>
</feature>
<sequence>MFLSSISNMSFANIQAEPKKQAANNKSSSHSNSSVDSIHDSNDLNYVIRKTSEQVQLFSSLIRQFDNQRKLIGSKRDCKHVRDNIDSLRSKISDLEVAIKLLMDNLASSIDKKLGSTQAAQKNSEEVQVQVHRKHVVLKERLSGEFKELCYELHRSVDAYNEAKNRIPLHSNIEKSAPTERTPLVESQPNDGQIQTQELVNDSIDETDLQYHMLLTQERNRDIERINDGILEVNSIFKDLGKLVHQQGQQLDTVEDNILQIHGNSQGADQELVKAQEYQRKKGKWSCILLVALCIFVLIIVLGILS</sequence>
<evidence type="ECO:0000259" key="5">
    <source>
        <dbReference type="PROSITE" id="PS50192"/>
    </source>
</evidence>
<protein>
    <submittedName>
        <fullName evidence="6">Piso0_004144 protein</fullName>
    </submittedName>
</protein>
<dbReference type="GO" id="GO:0006906">
    <property type="term" value="P:vesicle fusion"/>
    <property type="evidence" value="ECO:0007669"/>
    <property type="project" value="TreeGrafter"/>
</dbReference>
<dbReference type="CDD" id="cd15840">
    <property type="entry name" value="SNARE_Qa"/>
    <property type="match status" value="1"/>
</dbReference>
<dbReference type="InParanoid" id="G8YAI1"/>
<evidence type="ECO:0000256" key="1">
    <source>
        <dbReference type="ARBA" id="ARBA00009063"/>
    </source>
</evidence>
<keyword evidence="4" id="KW-0472">Membrane</keyword>
<dbReference type="Proteomes" id="UP000005222">
    <property type="component" value="Chromosome L"/>
</dbReference>
<evidence type="ECO:0000256" key="2">
    <source>
        <dbReference type="SAM" id="Coils"/>
    </source>
</evidence>
<evidence type="ECO:0000256" key="4">
    <source>
        <dbReference type="SAM" id="Phobius"/>
    </source>
</evidence>
<dbReference type="GO" id="GO:0031201">
    <property type="term" value="C:SNARE complex"/>
    <property type="evidence" value="ECO:0007669"/>
    <property type="project" value="TreeGrafter"/>
</dbReference>
<keyword evidence="8" id="KW-1185">Reference proteome</keyword>
<keyword evidence="4" id="KW-1133">Transmembrane helix</keyword>
<proteinExistence type="inferred from homology"/>
<dbReference type="GO" id="GO:0006896">
    <property type="term" value="P:Golgi to vacuole transport"/>
    <property type="evidence" value="ECO:0007669"/>
    <property type="project" value="TreeGrafter"/>
</dbReference>